<keyword evidence="4" id="KW-0472">Membrane</keyword>
<evidence type="ECO:0000256" key="3">
    <source>
        <dbReference type="ARBA" id="ARBA00022295"/>
    </source>
</evidence>
<evidence type="ECO:0000256" key="2">
    <source>
        <dbReference type="ARBA" id="ARBA00005433"/>
    </source>
</evidence>
<name>A0A0A1P8Y3_RHIZD</name>
<sequence length="109" mass="12717">MQNSNNKELYFSTKQDCHFKTAKAFEEWSHVLRQTIRMSTCYDELETTTKSFTSVDILAKTTRNHLERTEKALKLLSDKQSDLLFISQELDDIDNLLNVEQIIKGQTTI</sequence>
<reference evidence="6 7" key="1">
    <citation type="journal article" date="2016" name="Proc. Natl. Acad. Sci. U.S.A.">
        <title>Lipid metabolic changes in an early divergent fungus govern the establishment of a mutualistic symbiosis with endobacteria.</title>
        <authorList>
            <person name="Lastovetsky O.A."/>
            <person name="Gaspar M.L."/>
            <person name="Mondo S.J."/>
            <person name="LaButti K.M."/>
            <person name="Sandor L."/>
            <person name="Grigoriev I.V."/>
            <person name="Henry S.A."/>
            <person name="Pawlowska T.E."/>
        </authorList>
    </citation>
    <scope>NUCLEOTIDE SEQUENCE [LARGE SCALE GENOMIC DNA]</scope>
    <source>
        <strain evidence="6 7">ATCC 11559</strain>
    </source>
</reference>
<gene>
    <name evidence="6" type="ORF">BCV71DRAFT_179568</name>
</gene>
<keyword evidence="5" id="KW-0458">Lysosome</keyword>
<evidence type="ECO:0000256" key="5">
    <source>
        <dbReference type="ARBA" id="ARBA00023228"/>
    </source>
</evidence>
<dbReference type="EMBL" id="KV921330">
    <property type="protein sequence ID" value="ORE18425.1"/>
    <property type="molecule type" value="Genomic_DNA"/>
</dbReference>
<dbReference type="InterPro" id="IPR032143">
    <property type="entry name" value="BORCS7"/>
</dbReference>
<organism evidence="6 7">
    <name type="scientific">Rhizopus microsporus</name>
    <dbReference type="NCBI Taxonomy" id="58291"/>
    <lineage>
        <taxon>Eukaryota</taxon>
        <taxon>Fungi</taxon>
        <taxon>Fungi incertae sedis</taxon>
        <taxon>Mucoromycota</taxon>
        <taxon>Mucoromycotina</taxon>
        <taxon>Mucoromycetes</taxon>
        <taxon>Mucorales</taxon>
        <taxon>Mucorineae</taxon>
        <taxon>Rhizopodaceae</taxon>
        <taxon>Rhizopus</taxon>
    </lineage>
</organism>
<comment type="subcellular location">
    <subcellularLocation>
        <location evidence="1">Lysosome membrane</location>
    </subcellularLocation>
</comment>
<evidence type="ECO:0000313" key="7">
    <source>
        <dbReference type="Proteomes" id="UP000242381"/>
    </source>
</evidence>
<dbReference type="OMA" id="MQNNRWL"/>
<comment type="similarity">
    <text evidence="2">Belongs to the BORCS7 family.</text>
</comment>
<dbReference type="AlphaFoldDB" id="A0A0A1P8Y3"/>
<dbReference type="Proteomes" id="UP000242381">
    <property type="component" value="Unassembled WGS sequence"/>
</dbReference>
<accession>A0A0A1P8Y3</accession>
<protein>
    <recommendedName>
        <fullName evidence="3">BLOC-1-related complex subunit 7</fullName>
    </recommendedName>
</protein>
<dbReference type="VEuPathDB" id="FungiDB:BCV72DRAFT_307655"/>
<evidence type="ECO:0000313" key="6">
    <source>
        <dbReference type="EMBL" id="ORE18425.1"/>
    </source>
</evidence>
<dbReference type="Pfam" id="PF16088">
    <property type="entry name" value="BORCS7"/>
    <property type="match status" value="1"/>
</dbReference>
<evidence type="ECO:0000256" key="1">
    <source>
        <dbReference type="ARBA" id="ARBA00004656"/>
    </source>
</evidence>
<evidence type="ECO:0000256" key="4">
    <source>
        <dbReference type="ARBA" id="ARBA00023136"/>
    </source>
</evidence>
<proteinExistence type="inferred from homology"/>